<gene>
    <name evidence="1" type="ORF">SAMN02745775_104293</name>
</gene>
<keyword evidence="2" id="KW-1185">Reference proteome</keyword>
<proteinExistence type="predicted"/>
<dbReference type="SUPFAM" id="SSF53448">
    <property type="entry name" value="Nucleotide-diphospho-sugar transferases"/>
    <property type="match status" value="1"/>
</dbReference>
<dbReference type="STRING" id="1123062.SAMN02745775_104293"/>
<evidence type="ECO:0000313" key="1">
    <source>
        <dbReference type="EMBL" id="SFK61468.1"/>
    </source>
</evidence>
<dbReference type="RefSeq" id="WP_092960365.1">
    <property type="nucleotide sequence ID" value="NZ_FOSQ01000004.1"/>
</dbReference>
<accession>A0A1I4AY21</accession>
<sequence length="236" mass="27179">MTPYIGFLPCRAGSERVINKNVRPFAGFENGLIELKLRQMCGVRRLEEIIVSSNDQRILDYCDAFRRQHDGRVKPLERPDELGRGSTAMDDFILYIAKLVEDGVMVWSHVTSPFVRAKEYDAIIDAYDRAVAEGHDSLITVNKIHKFLWDEKGPINYSQTPIKWPRSQDIKPIFEINHAAYVMPFAVMRECGDRIGHRPYFMPIAEEVAMDIDWEEQFVLLEQIARVKMAAGYALV</sequence>
<dbReference type="PANTHER" id="PTHR21485:SF6">
    <property type="entry name" value="N-ACYLNEURAMINATE CYTIDYLYLTRANSFERASE-RELATED"/>
    <property type="match status" value="1"/>
</dbReference>
<dbReference type="Pfam" id="PF02348">
    <property type="entry name" value="CTP_transf_3"/>
    <property type="match status" value="1"/>
</dbReference>
<protein>
    <submittedName>
        <fullName evidence="1">CMP-N-acetylneuraminic acid synthetase</fullName>
    </submittedName>
</protein>
<reference evidence="1 2" key="1">
    <citation type="submission" date="2016-10" db="EMBL/GenBank/DDBJ databases">
        <authorList>
            <person name="de Groot N.N."/>
        </authorList>
    </citation>
    <scope>NUCLEOTIDE SEQUENCE [LARGE SCALE GENOMIC DNA]</scope>
    <source>
        <strain evidence="1 2">DSM 19981</strain>
    </source>
</reference>
<dbReference type="Proteomes" id="UP000199473">
    <property type="component" value="Unassembled WGS sequence"/>
</dbReference>
<dbReference type="OrthoDB" id="9805604at2"/>
<organism evidence="1 2">
    <name type="scientific">Falsiroseomonas stagni DSM 19981</name>
    <dbReference type="NCBI Taxonomy" id="1123062"/>
    <lineage>
        <taxon>Bacteria</taxon>
        <taxon>Pseudomonadati</taxon>
        <taxon>Pseudomonadota</taxon>
        <taxon>Alphaproteobacteria</taxon>
        <taxon>Acetobacterales</taxon>
        <taxon>Roseomonadaceae</taxon>
        <taxon>Falsiroseomonas</taxon>
    </lineage>
</organism>
<dbReference type="GO" id="GO:0008781">
    <property type="term" value="F:N-acylneuraminate cytidylyltransferase activity"/>
    <property type="evidence" value="ECO:0007669"/>
    <property type="project" value="TreeGrafter"/>
</dbReference>
<name>A0A1I4AY21_9PROT</name>
<dbReference type="PANTHER" id="PTHR21485">
    <property type="entry name" value="HAD SUPERFAMILY MEMBERS CMAS AND KDSC"/>
    <property type="match status" value="1"/>
</dbReference>
<dbReference type="InterPro" id="IPR029044">
    <property type="entry name" value="Nucleotide-diphossugar_trans"/>
</dbReference>
<dbReference type="EMBL" id="FOSQ01000004">
    <property type="protein sequence ID" value="SFK61468.1"/>
    <property type="molecule type" value="Genomic_DNA"/>
</dbReference>
<evidence type="ECO:0000313" key="2">
    <source>
        <dbReference type="Proteomes" id="UP000199473"/>
    </source>
</evidence>
<dbReference type="InterPro" id="IPR003329">
    <property type="entry name" value="Cytidylyl_trans"/>
</dbReference>
<dbReference type="InterPro" id="IPR050793">
    <property type="entry name" value="CMP-NeuNAc_synthase"/>
</dbReference>
<dbReference type="Gene3D" id="3.90.550.10">
    <property type="entry name" value="Spore Coat Polysaccharide Biosynthesis Protein SpsA, Chain A"/>
    <property type="match status" value="1"/>
</dbReference>
<dbReference type="AlphaFoldDB" id="A0A1I4AY21"/>